<sequence>MQKLPIVRGIFYFSLLIVFFLSVVNANDIPRFNALSFISDKFIHFLIYFYLAYVGLSCKFRIPDYLVVFIIFIFGLFIEIIHFYHPYRFFEYFDLLANLIGVTIALLVGRLKN</sequence>
<evidence type="ECO:0000313" key="3">
    <source>
        <dbReference type="EMBL" id="RZO25588.1"/>
    </source>
</evidence>
<accession>A0A520MWH8</accession>
<keyword evidence="1" id="KW-0472">Membrane</keyword>
<organism evidence="3 4">
    <name type="scientific">SAR86 cluster bacterium</name>
    <dbReference type="NCBI Taxonomy" id="2030880"/>
    <lineage>
        <taxon>Bacteria</taxon>
        <taxon>Pseudomonadati</taxon>
        <taxon>Pseudomonadota</taxon>
        <taxon>Gammaproteobacteria</taxon>
        <taxon>SAR86 cluster</taxon>
    </lineage>
</organism>
<name>A0A520MWH8_9GAMM</name>
<feature type="transmembrane region" description="Helical" evidence="1">
    <location>
        <begin position="90"/>
        <end position="109"/>
    </location>
</feature>
<reference evidence="3 4" key="1">
    <citation type="submission" date="2019-02" db="EMBL/GenBank/DDBJ databases">
        <title>Prokaryotic population dynamics and viral predation in marine succession experiment using metagenomics: the confinement effect.</title>
        <authorList>
            <person name="Haro-Moreno J.M."/>
            <person name="Rodriguez-Valera F."/>
            <person name="Lopez-Perez M."/>
        </authorList>
    </citation>
    <scope>NUCLEOTIDE SEQUENCE [LARGE SCALE GENOMIC DNA]</scope>
    <source>
        <strain evidence="3">MED-G161</strain>
    </source>
</reference>
<keyword evidence="1" id="KW-0812">Transmembrane</keyword>
<feature type="domain" description="VanZ-like" evidence="2">
    <location>
        <begin position="39"/>
        <end position="110"/>
    </location>
</feature>
<dbReference type="EMBL" id="SHBG01000002">
    <property type="protein sequence ID" value="RZO25588.1"/>
    <property type="molecule type" value="Genomic_DNA"/>
</dbReference>
<evidence type="ECO:0000259" key="2">
    <source>
        <dbReference type="Pfam" id="PF04892"/>
    </source>
</evidence>
<feature type="transmembrane region" description="Helical" evidence="1">
    <location>
        <begin position="65"/>
        <end position="84"/>
    </location>
</feature>
<evidence type="ECO:0000256" key="1">
    <source>
        <dbReference type="SAM" id="Phobius"/>
    </source>
</evidence>
<dbReference type="Pfam" id="PF04892">
    <property type="entry name" value="VanZ"/>
    <property type="match status" value="1"/>
</dbReference>
<protein>
    <submittedName>
        <fullName evidence="3">VanZ family protein</fullName>
    </submittedName>
</protein>
<dbReference type="Proteomes" id="UP000315498">
    <property type="component" value="Unassembled WGS sequence"/>
</dbReference>
<gene>
    <name evidence="3" type="ORF">EVA94_00440</name>
</gene>
<feature type="transmembrane region" description="Helical" evidence="1">
    <location>
        <begin position="42"/>
        <end position="58"/>
    </location>
</feature>
<dbReference type="AlphaFoldDB" id="A0A520MWH8"/>
<proteinExistence type="predicted"/>
<evidence type="ECO:0000313" key="4">
    <source>
        <dbReference type="Proteomes" id="UP000315498"/>
    </source>
</evidence>
<dbReference type="InterPro" id="IPR006976">
    <property type="entry name" value="VanZ-like"/>
</dbReference>
<keyword evidence="1" id="KW-1133">Transmembrane helix</keyword>
<comment type="caution">
    <text evidence="3">The sequence shown here is derived from an EMBL/GenBank/DDBJ whole genome shotgun (WGS) entry which is preliminary data.</text>
</comment>